<proteinExistence type="predicted"/>
<sequence>MSEADKKAAAAISSRTLPLPQLALRLKQQHAGQVAILVDLSAIPAIHSRIMFRSMARFIEEHTADQPIDAVPLARNILVMLAPPDAAQRLRSRLEALSAQLMEHRHGAIRLRLFAIDSQAEQFAATARDLMGQAPPPPSERLLPLRDEPPPDLEALTRVIDLNRALWQADLSSLSRRQVIWQMRPGADIAAFAEETWVSIRALEQALGLSLQDDIWLFGKTTELLDQRMISQIAGDEGSLDYPLSVNFHLATLVSTAFHRLVSDKPAGQVARLIAEVPLVEWQLDGKLRETAVGLLRRHGIRLCLDGIQPGDVAALTDADWDGADLLKFDAAGPVAATQQAALAALPEQRRALLAQKGILCHCEDEATVAGGLGLGLQYFQGRGLTPLLEDDAALERLFGRAPESA</sequence>
<evidence type="ECO:0008006" key="3">
    <source>
        <dbReference type="Google" id="ProtNLM"/>
    </source>
</evidence>
<gene>
    <name evidence="1" type="ORF">ACFOOQ_22295</name>
</gene>
<dbReference type="EMBL" id="JBHRYJ010000008">
    <property type="protein sequence ID" value="MFC3678292.1"/>
    <property type="molecule type" value="Genomic_DNA"/>
</dbReference>
<keyword evidence="2" id="KW-1185">Reference proteome</keyword>
<dbReference type="Proteomes" id="UP001595711">
    <property type="component" value="Unassembled WGS sequence"/>
</dbReference>
<dbReference type="RefSeq" id="WP_379729916.1">
    <property type="nucleotide sequence ID" value="NZ_JBHRYJ010000008.1"/>
</dbReference>
<evidence type="ECO:0000313" key="2">
    <source>
        <dbReference type="Proteomes" id="UP001595711"/>
    </source>
</evidence>
<protein>
    <recommendedName>
        <fullName evidence="3">EAL domain-containing protein</fullName>
    </recommendedName>
</protein>
<dbReference type="Gene3D" id="3.30.1360.40">
    <property type="match status" value="1"/>
</dbReference>
<comment type="caution">
    <text evidence="1">The sequence shown here is derived from an EMBL/GenBank/DDBJ whole genome shotgun (WGS) entry which is preliminary data.</text>
</comment>
<evidence type="ECO:0000313" key="1">
    <source>
        <dbReference type="EMBL" id="MFC3678292.1"/>
    </source>
</evidence>
<accession>A0ABV7VN23</accession>
<name>A0ABV7VN23_9PROT</name>
<organism evidence="1 2">
    <name type="scientific">Ferrovibrio xuzhouensis</name>
    <dbReference type="NCBI Taxonomy" id="1576914"/>
    <lineage>
        <taxon>Bacteria</taxon>
        <taxon>Pseudomonadati</taxon>
        <taxon>Pseudomonadota</taxon>
        <taxon>Alphaproteobacteria</taxon>
        <taxon>Rhodospirillales</taxon>
        <taxon>Rhodospirillaceae</taxon>
        <taxon>Ferrovibrio</taxon>
    </lineage>
</organism>
<reference evidence="2" key="1">
    <citation type="journal article" date="2019" name="Int. J. Syst. Evol. Microbiol.">
        <title>The Global Catalogue of Microorganisms (GCM) 10K type strain sequencing project: providing services to taxonomists for standard genome sequencing and annotation.</title>
        <authorList>
            <consortium name="The Broad Institute Genomics Platform"/>
            <consortium name="The Broad Institute Genome Sequencing Center for Infectious Disease"/>
            <person name="Wu L."/>
            <person name="Ma J."/>
        </authorList>
    </citation>
    <scope>NUCLEOTIDE SEQUENCE [LARGE SCALE GENOMIC DNA]</scope>
    <source>
        <strain evidence="2">KCTC 42182</strain>
    </source>
</reference>